<dbReference type="RefSeq" id="WP_207294925.1">
    <property type="nucleotide sequence ID" value="NZ_CP071448.1"/>
</dbReference>
<feature type="compositionally biased region" description="Polar residues" evidence="1">
    <location>
        <begin position="191"/>
        <end position="221"/>
    </location>
</feature>
<reference evidence="3 4" key="1">
    <citation type="submission" date="2021-03" db="EMBL/GenBank/DDBJ databases">
        <title>Flavobacterium kribbensis sp. nov, an endophytic bacteria, isolated from soybean.</title>
        <authorList>
            <person name="Lee J."/>
            <person name="Seo J."/>
        </authorList>
    </citation>
    <scope>NUCLEOTIDE SEQUENCE [LARGE SCALE GENOMIC DNA]</scope>
    <source>
        <strain evidence="3 4">BB8</strain>
    </source>
</reference>
<gene>
    <name evidence="3" type="ORF">J0383_15600</name>
</gene>
<feature type="compositionally biased region" description="Low complexity" evidence="1">
    <location>
        <begin position="122"/>
        <end position="139"/>
    </location>
</feature>
<keyword evidence="4" id="KW-1185">Reference proteome</keyword>
<feature type="compositionally biased region" description="Polar residues" evidence="1">
    <location>
        <begin position="111"/>
        <end position="121"/>
    </location>
</feature>
<name>A0ABX7QAM6_9FLAO</name>
<organism evidence="3 4">
    <name type="scientific">Flavobacterium endoglycinae</name>
    <dbReference type="NCBI Taxonomy" id="2816357"/>
    <lineage>
        <taxon>Bacteria</taxon>
        <taxon>Pseudomonadati</taxon>
        <taxon>Bacteroidota</taxon>
        <taxon>Flavobacteriia</taxon>
        <taxon>Flavobacteriales</taxon>
        <taxon>Flavobacteriaceae</taxon>
        <taxon>Flavobacterium</taxon>
    </lineage>
</organism>
<dbReference type="EMBL" id="CP071448">
    <property type="protein sequence ID" value="QSW87703.1"/>
    <property type="molecule type" value="Genomic_DNA"/>
</dbReference>
<feature type="compositionally biased region" description="Polar residues" evidence="1">
    <location>
        <begin position="340"/>
        <end position="349"/>
    </location>
</feature>
<feature type="region of interest" description="Disordered" evidence="1">
    <location>
        <begin position="328"/>
        <end position="349"/>
    </location>
</feature>
<feature type="transmembrane region" description="Helical" evidence="2">
    <location>
        <begin position="41"/>
        <end position="61"/>
    </location>
</feature>
<evidence type="ECO:0000313" key="4">
    <source>
        <dbReference type="Proteomes" id="UP000663440"/>
    </source>
</evidence>
<keyword evidence="2" id="KW-0472">Membrane</keyword>
<feature type="region of interest" description="Disordered" evidence="1">
    <location>
        <begin position="88"/>
        <end position="142"/>
    </location>
</feature>
<proteinExistence type="predicted"/>
<feature type="compositionally biased region" description="Basic and acidic residues" evidence="1">
    <location>
        <begin position="100"/>
        <end position="110"/>
    </location>
</feature>
<feature type="region of interest" description="Disordered" evidence="1">
    <location>
        <begin position="191"/>
        <end position="227"/>
    </location>
</feature>
<dbReference type="Proteomes" id="UP000663440">
    <property type="component" value="Chromosome"/>
</dbReference>
<evidence type="ECO:0000256" key="1">
    <source>
        <dbReference type="SAM" id="MobiDB-lite"/>
    </source>
</evidence>
<keyword evidence="2" id="KW-1133">Transmembrane helix</keyword>
<sequence length="621" mass="68811">MKKEKIEDIFSSMEDFSSVPPPELWSQIEEKLDKPKKKRRAVLWWSAAACLLLGLLLPSVLHFTSNSETKTTVPNVLDQNTIVLDQKDHERSIPAASDAQTKEAELEKQLMNDSQVSSSEKTSNQSNQNQVNQTQESVNAQTGSKLKNTFDSKKQQNHFNNSISAEKAIVSAQENKPDAVSKNEILNSKKGVSNQTVAEKSFSSAKRNAFDQTSKNQYNDSKTAKSKQVAAKSFVPNRSDSFNFDSKTQSADLEKRNADKVLAEKTFSSGKKKTFNEASKNQFSNSVFEKASNPKNNDALAFIPLTGNQNAAKSSIEKQTAQNAIESREMASVVQKENSKSTSSFPNVNSINKKQDVLSHKDSIQLAELHNLEKGILTPEDKKNIEEKLAAKTDKWAVAVFAGINNSENYKNEKTLGSSNDSKQSNTYGVKTTYKISKKWAVGSGLKVNELGQSVANVSYLSARNFALIAPSNVYDSPAQPKQIVSSSEYLLISNTTKEAFKNDDVQSGNLDQSLRYIEMPLEVSYSVFNRNKATININTGGFVGKLISNNVALDGHSIGENISAKDYVYGSTLSSTLQYRVYKKTNVFVEPAMNYYINPLNSQSFNQFQWGFNFGLNVSF</sequence>
<protein>
    <recommendedName>
        <fullName evidence="5">Outer membrane protein beta-barrel domain-containing protein</fullName>
    </recommendedName>
</protein>
<evidence type="ECO:0008006" key="5">
    <source>
        <dbReference type="Google" id="ProtNLM"/>
    </source>
</evidence>
<keyword evidence="2" id="KW-0812">Transmembrane</keyword>
<evidence type="ECO:0000313" key="3">
    <source>
        <dbReference type="EMBL" id="QSW87703.1"/>
    </source>
</evidence>
<accession>A0ABX7QAM6</accession>
<evidence type="ECO:0000256" key="2">
    <source>
        <dbReference type="SAM" id="Phobius"/>
    </source>
</evidence>